<sequence>MTLQDVFIVGASPTNSLTLDPDHVVLLAALLTVELELTSWDPEAVSHCIN</sequence>
<proteinExistence type="predicted"/>
<organism evidence="1 2">
    <name type="scientific">Dibothriocephalus latus</name>
    <name type="common">Fish tapeworm</name>
    <name type="synonym">Diphyllobothrium latum</name>
    <dbReference type="NCBI Taxonomy" id="60516"/>
    <lineage>
        <taxon>Eukaryota</taxon>
        <taxon>Metazoa</taxon>
        <taxon>Spiralia</taxon>
        <taxon>Lophotrochozoa</taxon>
        <taxon>Platyhelminthes</taxon>
        <taxon>Cestoda</taxon>
        <taxon>Eucestoda</taxon>
        <taxon>Diphyllobothriidea</taxon>
        <taxon>Diphyllobothriidae</taxon>
        <taxon>Dibothriocephalus</taxon>
    </lineage>
</organism>
<protein>
    <submittedName>
        <fullName evidence="1">Uncharacterized protein</fullName>
    </submittedName>
</protein>
<evidence type="ECO:0000313" key="2">
    <source>
        <dbReference type="Proteomes" id="UP000281553"/>
    </source>
</evidence>
<name>A0A3P7PLH8_DIBLA</name>
<evidence type="ECO:0000313" key="1">
    <source>
        <dbReference type="EMBL" id="VDN43751.1"/>
    </source>
</evidence>
<dbReference type="EMBL" id="UYRU01109006">
    <property type="protein sequence ID" value="VDN43751.1"/>
    <property type="molecule type" value="Genomic_DNA"/>
</dbReference>
<accession>A0A3P7PLH8</accession>
<reference evidence="1 2" key="1">
    <citation type="submission" date="2018-11" db="EMBL/GenBank/DDBJ databases">
        <authorList>
            <consortium name="Pathogen Informatics"/>
        </authorList>
    </citation>
    <scope>NUCLEOTIDE SEQUENCE [LARGE SCALE GENOMIC DNA]</scope>
</reference>
<dbReference type="AlphaFoldDB" id="A0A3P7PLH8"/>
<gene>
    <name evidence="1" type="ORF">DILT_LOCUS19173</name>
</gene>
<dbReference type="Proteomes" id="UP000281553">
    <property type="component" value="Unassembled WGS sequence"/>
</dbReference>
<keyword evidence="2" id="KW-1185">Reference proteome</keyword>